<organism evidence="3 4">
    <name type="scientific">Variovorax defluvii</name>
    <dbReference type="NCBI Taxonomy" id="913761"/>
    <lineage>
        <taxon>Bacteria</taxon>
        <taxon>Pseudomonadati</taxon>
        <taxon>Pseudomonadota</taxon>
        <taxon>Betaproteobacteria</taxon>
        <taxon>Burkholderiales</taxon>
        <taxon>Comamonadaceae</taxon>
        <taxon>Variovorax</taxon>
    </lineage>
</organism>
<evidence type="ECO:0000259" key="1">
    <source>
        <dbReference type="Pfam" id="PF01796"/>
    </source>
</evidence>
<dbReference type="Gene3D" id="6.10.30.10">
    <property type="match status" value="1"/>
</dbReference>
<dbReference type="Proteomes" id="UP001500975">
    <property type="component" value="Unassembled WGS sequence"/>
</dbReference>
<dbReference type="Pfam" id="PF01796">
    <property type="entry name" value="OB_ChsH2_C"/>
    <property type="match status" value="1"/>
</dbReference>
<feature type="domain" description="ChsH2 C-terminal OB-fold" evidence="1">
    <location>
        <begin position="57"/>
        <end position="121"/>
    </location>
</feature>
<protein>
    <submittedName>
        <fullName evidence="3">OB-fold domain-containing protein</fullName>
    </submittedName>
</protein>
<accession>A0ABP8HKQ7</accession>
<feature type="domain" description="ChsH2 rubredoxin-like zinc ribbon" evidence="2">
    <location>
        <begin position="30"/>
        <end position="55"/>
    </location>
</feature>
<comment type="caution">
    <text evidence="3">The sequence shown here is derived from an EMBL/GenBank/DDBJ whole genome shotgun (WGS) entry which is preliminary data.</text>
</comment>
<reference evidence="4" key="1">
    <citation type="journal article" date="2019" name="Int. J. Syst. Evol. Microbiol.">
        <title>The Global Catalogue of Microorganisms (GCM) 10K type strain sequencing project: providing services to taxonomists for standard genome sequencing and annotation.</title>
        <authorList>
            <consortium name="The Broad Institute Genomics Platform"/>
            <consortium name="The Broad Institute Genome Sequencing Center for Infectious Disease"/>
            <person name="Wu L."/>
            <person name="Ma J."/>
        </authorList>
    </citation>
    <scope>NUCLEOTIDE SEQUENCE [LARGE SCALE GENOMIC DNA]</scope>
    <source>
        <strain evidence="4">JCM 17804</strain>
    </source>
</reference>
<dbReference type="EMBL" id="BAABGJ010000017">
    <property type="protein sequence ID" value="GAA4340517.1"/>
    <property type="molecule type" value="Genomic_DNA"/>
</dbReference>
<dbReference type="PANTHER" id="PTHR34075">
    <property type="entry name" value="BLR3430 PROTEIN"/>
    <property type="match status" value="1"/>
</dbReference>
<proteinExistence type="predicted"/>
<dbReference type="RefSeq" id="WP_345537651.1">
    <property type="nucleotide sequence ID" value="NZ_BAABGJ010000017.1"/>
</dbReference>
<evidence type="ECO:0000313" key="3">
    <source>
        <dbReference type="EMBL" id="GAA4340517.1"/>
    </source>
</evidence>
<evidence type="ECO:0000313" key="4">
    <source>
        <dbReference type="Proteomes" id="UP001500975"/>
    </source>
</evidence>
<dbReference type="InterPro" id="IPR052513">
    <property type="entry name" value="Thioester_dehydratase-like"/>
</dbReference>
<dbReference type="InterPro" id="IPR012340">
    <property type="entry name" value="NA-bd_OB-fold"/>
</dbReference>
<evidence type="ECO:0000259" key="2">
    <source>
        <dbReference type="Pfam" id="PF12172"/>
    </source>
</evidence>
<dbReference type="Pfam" id="PF12172">
    <property type="entry name" value="zf-ChsH2"/>
    <property type="match status" value="1"/>
</dbReference>
<dbReference type="SUPFAM" id="SSF50249">
    <property type="entry name" value="Nucleic acid-binding proteins"/>
    <property type="match status" value="1"/>
</dbReference>
<dbReference type="InterPro" id="IPR022002">
    <property type="entry name" value="ChsH2_Znr"/>
</dbReference>
<keyword evidence="4" id="KW-1185">Reference proteome</keyword>
<dbReference type="InterPro" id="IPR002878">
    <property type="entry name" value="ChsH2_C"/>
</dbReference>
<sequence length="136" mass="15138">MNDKITFIAPAPSKLSDEFYSHFLNGNFCIQKCSACGAWHHIPRQRCAHCGSFDLHWAACSGNGELFSWTETLTAPLSSLQEDVPFTVALVQLEEGPRLVSRLSNFDPPDLALGMKLRLKVQPVADEFFLPVFEPA</sequence>
<dbReference type="PANTHER" id="PTHR34075:SF5">
    <property type="entry name" value="BLR3430 PROTEIN"/>
    <property type="match status" value="1"/>
</dbReference>
<gene>
    <name evidence="3" type="ORF">GCM10023165_20540</name>
</gene>
<name>A0ABP8HKQ7_9BURK</name>